<dbReference type="OrthoDB" id="2143914at2759"/>
<evidence type="ECO:0000313" key="2">
    <source>
        <dbReference type="Proteomes" id="UP000265703"/>
    </source>
</evidence>
<proteinExistence type="predicted"/>
<gene>
    <name evidence="1" type="ORF">C1645_742265</name>
</gene>
<dbReference type="AlphaFoldDB" id="A0A397SE49"/>
<name>A0A397SE49_9GLOM</name>
<protein>
    <submittedName>
        <fullName evidence="1">Uncharacterized protein</fullName>
    </submittedName>
</protein>
<organism evidence="1 2">
    <name type="scientific">Glomus cerebriforme</name>
    <dbReference type="NCBI Taxonomy" id="658196"/>
    <lineage>
        <taxon>Eukaryota</taxon>
        <taxon>Fungi</taxon>
        <taxon>Fungi incertae sedis</taxon>
        <taxon>Mucoromycota</taxon>
        <taxon>Glomeromycotina</taxon>
        <taxon>Glomeromycetes</taxon>
        <taxon>Glomerales</taxon>
        <taxon>Glomeraceae</taxon>
        <taxon>Glomus</taxon>
    </lineage>
</organism>
<comment type="caution">
    <text evidence="1">The sequence shown here is derived from an EMBL/GenBank/DDBJ whole genome shotgun (WGS) entry which is preliminary data.</text>
</comment>
<reference evidence="1 2" key="1">
    <citation type="submission" date="2018-06" db="EMBL/GenBank/DDBJ databases">
        <title>Comparative genomics reveals the genomic features of Rhizophagus irregularis, R. cerebriforme, R. diaphanum and Gigaspora rosea, and their symbiotic lifestyle signature.</title>
        <authorList>
            <person name="Morin E."/>
            <person name="San Clemente H."/>
            <person name="Chen E.C.H."/>
            <person name="De La Providencia I."/>
            <person name="Hainaut M."/>
            <person name="Kuo A."/>
            <person name="Kohler A."/>
            <person name="Murat C."/>
            <person name="Tang N."/>
            <person name="Roy S."/>
            <person name="Loubradou J."/>
            <person name="Henrissat B."/>
            <person name="Grigoriev I.V."/>
            <person name="Corradi N."/>
            <person name="Roux C."/>
            <person name="Martin F.M."/>
        </authorList>
    </citation>
    <scope>NUCLEOTIDE SEQUENCE [LARGE SCALE GENOMIC DNA]</scope>
    <source>
        <strain evidence="1 2">DAOM 227022</strain>
    </source>
</reference>
<dbReference type="Proteomes" id="UP000265703">
    <property type="component" value="Unassembled WGS sequence"/>
</dbReference>
<keyword evidence="2" id="KW-1185">Reference proteome</keyword>
<accession>A0A397SE49</accession>
<dbReference type="EMBL" id="QKYT01000487">
    <property type="protein sequence ID" value="RIA84513.1"/>
    <property type="molecule type" value="Genomic_DNA"/>
</dbReference>
<evidence type="ECO:0000313" key="1">
    <source>
        <dbReference type="EMBL" id="RIA84513.1"/>
    </source>
</evidence>
<sequence length="155" mass="17808">MIGEYFCPYLLNTGKAHGVPCMRPEGCHLHWKAKPRIPCSECASLNHTKNFWVSRDHTAVNYFKQWNKQTSEPRKWIKKDEILARAVDLYGEKSAGMGKEVPETRLKAVVRIFGIFVSDSGFSTSFVRKTRTKDGCKFFHCDWGQYVGVPLIFNT</sequence>